<dbReference type="OrthoDB" id="2240312at2759"/>
<feature type="region of interest" description="Disordered" evidence="1">
    <location>
        <begin position="1"/>
        <end position="59"/>
    </location>
</feature>
<gene>
    <name evidence="2" type="ORF">MPH_08818</name>
</gene>
<name>K2SB32_MACPH</name>
<proteinExistence type="predicted"/>
<dbReference type="GO" id="GO:0001181">
    <property type="term" value="F:RNA polymerase I general transcription initiation factor activity"/>
    <property type="evidence" value="ECO:0007669"/>
    <property type="project" value="TreeGrafter"/>
</dbReference>
<keyword evidence="2" id="KW-0238">DNA-binding</keyword>
<evidence type="ECO:0000313" key="3">
    <source>
        <dbReference type="Proteomes" id="UP000007129"/>
    </source>
</evidence>
<feature type="compositionally biased region" description="Acidic residues" evidence="1">
    <location>
        <begin position="595"/>
        <end position="605"/>
    </location>
</feature>
<feature type="compositionally biased region" description="Basic residues" evidence="1">
    <location>
        <begin position="48"/>
        <end position="57"/>
    </location>
</feature>
<feature type="compositionally biased region" description="Acidic residues" evidence="1">
    <location>
        <begin position="250"/>
        <end position="260"/>
    </location>
</feature>
<accession>K2SB32</accession>
<sequence length="665" mass="74147">MSDVDDANGSQHDESARDNLQEARGERTDLSAHEGDNEISEPESRSRLQLKKRKQHAAAHDARAKRLRVFYRDEYRQFYNSAITESTSFDPEGNPGRLEPSQIGASKWTVVEKQRLFVALGRYGKDDMPKITSAVRTKSEPEIRELLVLLQEGVVELHINSGDVSKTAAFHEIPAACEISEDCCRSLEATADALASLQDSWDAKQEQKRHGKHWILTPDMAKLLDRAIEEEGGDDRVTDDDQGYSTGEPVPDDGLDEEDEDQGIGYARDALRAVPAARLLRLSKWLELSARVFANAGGARETENWRSMSESGEPPSIFHTAFSDFHRLAVSLTQRLVAASLSQANSRLRARNGTADSRLRKPVVQREDVLAALEMLNIPRSAKSFWVKAPRRCGVIVQQKENTIPYDEAEKILDGQPNFHEAVANISDVKMCEGFAPTETQTIEQPLLEAESIDSDDPNTKQEAYADLFDAQRSYEEEEKLWQLLSQEAPPTIPKELPRRPRVDRKMGDELLDWRRGVDFEAVWERYGRLVDSTSPENMDASTSAPVNRGFETIKSPSPLIRARSEYEDYGKSALPSYEDEGDSPGDAALPIAESDGEEVSDASEVEGNQEGGTHPSSLPIRRVLAPRRARDAATSSMGEMPPYPEDDDDSSADNYDSRSQQASE</sequence>
<organism evidence="2 3">
    <name type="scientific">Macrophomina phaseolina (strain MS6)</name>
    <name type="common">Charcoal rot fungus</name>
    <dbReference type="NCBI Taxonomy" id="1126212"/>
    <lineage>
        <taxon>Eukaryota</taxon>
        <taxon>Fungi</taxon>
        <taxon>Dikarya</taxon>
        <taxon>Ascomycota</taxon>
        <taxon>Pezizomycotina</taxon>
        <taxon>Dothideomycetes</taxon>
        <taxon>Dothideomycetes incertae sedis</taxon>
        <taxon>Botryosphaeriales</taxon>
        <taxon>Botryosphaeriaceae</taxon>
        <taxon>Macrophomina</taxon>
    </lineage>
</organism>
<dbReference type="AlphaFoldDB" id="K2SB32"/>
<dbReference type="GO" id="GO:0006361">
    <property type="term" value="P:transcription initiation at RNA polymerase I promoter"/>
    <property type="evidence" value="ECO:0007669"/>
    <property type="project" value="TreeGrafter"/>
</dbReference>
<dbReference type="VEuPathDB" id="FungiDB:MPH_08818"/>
<dbReference type="STRING" id="1126212.K2SB32"/>
<dbReference type="GO" id="GO:0042790">
    <property type="term" value="P:nucleolar large rRNA transcription by RNA polymerase I"/>
    <property type="evidence" value="ECO:0007669"/>
    <property type="project" value="InterPro"/>
</dbReference>
<dbReference type="GO" id="GO:0000500">
    <property type="term" value="C:RNA polymerase I upstream activating factor complex"/>
    <property type="evidence" value="ECO:0007669"/>
    <property type="project" value="InterPro"/>
</dbReference>
<feature type="region of interest" description="Disordered" evidence="1">
    <location>
        <begin position="232"/>
        <end position="260"/>
    </location>
</feature>
<feature type="compositionally biased region" description="Polar residues" evidence="1">
    <location>
        <begin position="533"/>
        <end position="546"/>
    </location>
</feature>
<evidence type="ECO:0000313" key="2">
    <source>
        <dbReference type="EMBL" id="EKG14075.1"/>
    </source>
</evidence>
<dbReference type="InterPro" id="IPR039601">
    <property type="entry name" value="Rrn5"/>
</dbReference>
<comment type="caution">
    <text evidence="2">The sequence shown here is derived from an EMBL/GenBank/DDBJ whole genome shotgun (WGS) entry which is preliminary data.</text>
</comment>
<feature type="compositionally biased region" description="Acidic residues" evidence="1">
    <location>
        <begin position="232"/>
        <end position="242"/>
    </location>
</feature>
<dbReference type="PANTHER" id="PTHR28079">
    <property type="entry name" value="RNA POLYMERASE I-SPECIFIC TRANSCRIPTION INITIATION FACTOR RRN5"/>
    <property type="match status" value="1"/>
</dbReference>
<dbReference type="eggNOG" id="ENOG502S6UJ">
    <property type="taxonomic scope" value="Eukaryota"/>
</dbReference>
<dbReference type="EMBL" id="AHHD01000375">
    <property type="protein sequence ID" value="EKG14075.1"/>
    <property type="molecule type" value="Genomic_DNA"/>
</dbReference>
<dbReference type="InParanoid" id="K2SB32"/>
<dbReference type="HOGENOM" id="CLU_012849_2_1_1"/>
<feature type="compositionally biased region" description="Low complexity" evidence="1">
    <location>
        <begin position="653"/>
        <end position="665"/>
    </location>
</feature>
<feature type="region of interest" description="Disordered" evidence="1">
    <location>
        <begin position="567"/>
        <end position="665"/>
    </location>
</feature>
<reference evidence="2 3" key="1">
    <citation type="journal article" date="2012" name="BMC Genomics">
        <title>Tools to kill: Genome of one of the most destructive plant pathogenic fungi Macrophomina phaseolina.</title>
        <authorList>
            <person name="Islam M.S."/>
            <person name="Haque M.S."/>
            <person name="Islam M.M."/>
            <person name="Emdad E.M."/>
            <person name="Halim A."/>
            <person name="Hossen Q.M.M."/>
            <person name="Hossain M.Z."/>
            <person name="Ahmed B."/>
            <person name="Rahim S."/>
            <person name="Rahman M.S."/>
            <person name="Alam M.M."/>
            <person name="Hou S."/>
            <person name="Wan X."/>
            <person name="Saito J.A."/>
            <person name="Alam M."/>
        </authorList>
    </citation>
    <scope>NUCLEOTIDE SEQUENCE [LARGE SCALE GENOMIC DNA]</scope>
    <source>
        <strain evidence="2 3">MS6</strain>
    </source>
</reference>
<evidence type="ECO:0000256" key="1">
    <source>
        <dbReference type="SAM" id="MobiDB-lite"/>
    </source>
</evidence>
<protein>
    <submittedName>
        <fullName evidence="2">Homeodomain-like protein</fullName>
    </submittedName>
</protein>
<feature type="compositionally biased region" description="Basic and acidic residues" evidence="1">
    <location>
        <begin position="11"/>
        <end position="46"/>
    </location>
</feature>
<dbReference type="GO" id="GO:0000182">
    <property type="term" value="F:rDNA binding"/>
    <property type="evidence" value="ECO:0007669"/>
    <property type="project" value="TreeGrafter"/>
</dbReference>
<keyword evidence="2" id="KW-0371">Homeobox</keyword>
<dbReference type="Proteomes" id="UP000007129">
    <property type="component" value="Unassembled WGS sequence"/>
</dbReference>
<dbReference type="PANTHER" id="PTHR28079:SF1">
    <property type="entry name" value="RNA POLYMERASE I-SPECIFIC TRANSCRIPTION INITIATION FACTOR RRN5"/>
    <property type="match status" value="1"/>
</dbReference>
<feature type="region of interest" description="Disordered" evidence="1">
    <location>
        <begin position="533"/>
        <end position="553"/>
    </location>
</feature>